<name>A0A699Z467_HAELA</name>
<evidence type="ECO:0000256" key="1">
    <source>
        <dbReference type="ARBA" id="ARBA00001936"/>
    </source>
</evidence>
<feature type="non-terminal residue" evidence="6">
    <location>
        <position position="1"/>
    </location>
</feature>
<dbReference type="InterPro" id="IPR000994">
    <property type="entry name" value="Pept_M24"/>
</dbReference>
<keyword evidence="4" id="KW-0464">Manganese</keyword>
<protein>
    <submittedName>
        <fullName evidence="6">AMP_N domain-containing protein</fullName>
    </submittedName>
</protein>
<comment type="cofactor">
    <cofactor evidence="1">
        <name>Mn(2+)</name>
        <dbReference type="ChEBI" id="CHEBI:29035"/>
    </cofactor>
</comment>
<dbReference type="GO" id="GO:0046872">
    <property type="term" value="F:metal ion binding"/>
    <property type="evidence" value="ECO:0007669"/>
    <property type="project" value="UniProtKB-KW"/>
</dbReference>
<comment type="caution">
    <text evidence="6">The sequence shown here is derived from an EMBL/GenBank/DDBJ whole genome shotgun (WGS) entry which is preliminary data.</text>
</comment>
<dbReference type="GO" id="GO:0008233">
    <property type="term" value="F:peptidase activity"/>
    <property type="evidence" value="ECO:0007669"/>
    <property type="project" value="TreeGrafter"/>
</dbReference>
<dbReference type="PANTHER" id="PTHR43226:SF1">
    <property type="entry name" value="XAA-PRO DIPEPTIDASE"/>
    <property type="match status" value="1"/>
</dbReference>
<dbReference type="InterPro" id="IPR036005">
    <property type="entry name" value="Creatinase/aminopeptidase-like"/>
</dbReference>
<feature type="domain" description="Peptidase M24" evidence="5">
    <location>
        <begin position="1"/>
        <end position="55"/>
    </location>
</feature>
<keyword evidence="7" id="KW-1185">Reference proteome</keyword>
<dbReference type="PANTHER" id="PTHR43226">
    <property type="entry name" value="XAA-PRO AMINOPEPTIDASE 3"/>
    <property type="match status" value="1"/>
</dbReference>
<keyword evidence="3" id="KW-0378">Hydrolase</keyword>
<evidence type="ECO:0000256" key="2">
    <source>
        <dbReference type="ARBA" id="ARBA00022723"/>
    </source>
</evidence>
<reference evidence="6 7" key="1">
    <citation type="submission" date="2020-02" db="EMBL/GenBank/DDBJ databases">
        <title>Draft genome sequence of Haematococcus lacustris strain NIES-144.</title>
        <authorList>
            <person name="Morimoto D."/>
            <person name="Nakagawa S."/>
            <person name="Yoshida T."/>
            <person name="Sawayama S."/>
        </authorList>
    </citation>
    <scope>NUCLEOTIDE SEQUENCE [LARGE SCALE GENOMIC DNA]</scope>
    <source>
        <strain evidence="6 7">NIES-144</strain>
    </source>
</reference>
<gene>
    <name evidence="6" type="ORF">HaLaN_12757</name>
</gene>
<evidence type="ECO:0000256" key="4">
    <source>
        <dbReference type="ARBA" id="ARBA00023211"/>
    </source>
</evidence>
<proteinExistence type="predicted"/>
<dbReference type="SUPFAM" id="SSF55920">
    <property type="entry name" value="Creatinase/aminopeptidase"/>
    <property type="match status" value="1"/>
</dbReference>
<dbReference type="InterPro" id="IPR052433">
    <property type="entry name" value="X-Pro_dipept-like"/>
</dbReference>
<dbReference type="Pfam" id="PF00557">
    <property type="entry name" value="Peptidase_M24"/>
    <property type="match status" value="1"/>
</dbReference>
<dbReference type="Gene3D" id="3.90.230.10">
    <property type="entry name" value="Creatinase/methionine aminopeptidase superfamily"/>
    <property type="match status" value="1"/>
</dbReference>
<evidence type="ECO:0000259" key="5">
    <source>
        <dbReference type="Pfam" id="PF00557"/>
    </source>
</evidence>
<evidence type="ECO:0000313" key="7">
    <source>
        <dbReference type="Proteomes" id="UP000485058"/>
    </source>
</evidence>
<evidence type="ECO:0000256" key="3">
    <source>
        <dbReference type="ARBA" id="ARBA00022801"/>
    </source>
</evidence>
<sequence length="56" mass="6227">MVLVDMGCEYYRYGSDITCSWPASGRFSQQQQLVYNAVLDAHSAVLAAMRPGVSWP</sequence>
<dbReference type="EMBL" id="BLLF01000984">
    <property type="protein sequence ID" value="GFH16355.1"/>
    <property type="molecule type" value="Genomic_DNA"/>
</dbReference>
<dbReference type="GO" id="GO:0006508">
    <property type="term" value="P:proteolysis"/>
    <property type="evidence" value="ECO:0007669"/>
    <property type="project" value="TreeGrafter"/>
</dbReference>
<dbReference type="AlphaFoldDB" id="A0A699Z467"/>
<organism evidence="6 7">
    <name type="scientific">Haematococcus lacustris</name>
    <name type="common">Green alga</name>
    <name type="synonym">Haematococcus pluvialis</name>
    <dbReference type="NCBI Taxonomy" id="44745"/>
    <lineage>
        <taxon>Eukaryota</taxon>
        <taxon>Viridiplantae</taxon>
        <taxon>Chlorophyta</taxon>
        <taxon>core chlorophytes</taxon>
        <taxon>Chlorophyceae</taxon>
        <taxon>CS clade</taxon>
        <taxon>Chlamydomonadales</taxon>
        <taxon>Haematococcaceae</taxon>
        <taxon>Haematococcus</taxon>
    </lineage>
</organism>
<dbReference type="Proteomes" id="UP000485058">
    <property type="component" value="Unassembled WGS sequence"/>
</dbReference>
<evidence type="ECO:0000313" key="6">
    <source>
        <dbReference type="EMBL" id="GFH16355.1"/>
    </source>
</evidence>
<keyword evidence="2" id="KW-0479">Metal-binding</keyword>
<accession>A0A699Z467</accession>
<feature type="non-terminal residue" evidence="6">
    <location>
        <position position="56"/>
    </location>
</feature>